<evidence type="ECO:0000313" key="7">
    <source>
        <dbReference type="Proteomes" id="UP000886523"/>
    </source>
</evidence>
<feature type="domain" description="C3H1-type" evidence="5">
    <location>
        <begin position="1"/>
        <end position="25"/>
    </location>
</feature>
<dbReference type="Proteomes" id="UP000886523">
    <property type="component" value="Unassembled WGS sequence"/>
</dbReference>
<dbReference type="AlphaFoldDB" id="A0A9P6B362"/>
<keyword evidence="3" id="KW-0862">Zinc</keyword>
<keyword evidence="7" id="KW-1185">Reference proteome</keyword>
<evidence type="ECO:0000256" key="3">
    <source>
        <dbReference type="PROSITE-ProRule" id="PRU00723"/>
    </source>
</evidence>
<comment type="caution">
    <text evidence="6">The sequence shown here is derived from an EMBL/GenBank/DDBJ whole genome shotgun (WGS) entry which is preliminary data.</text>
</comment>
<dbReference type="PROSITE" id="PS50103">
    <property type="entry name" value="ZF_C3H1"/>
    <property type="match status" value="1"/>
</dbReference>
<evidence type="ECO:0000256" key="4">
    <source>
        <dbReference type="SAM" id="MobiDB-lite"/>
    </source>
</evidence>
<feature type="region of interest" description="Disordered" evidence="4">
    <location>
        <begin position="243"/>
        <end position="393"/>
    </location>
</feature>
<protein>
    <recommendedName>
        <fullName evidence="5">C3H1-type domain-containing protein</fullName>
    </recommendedName>
</protein>
<feature type="region of interest" description="Disordered" evidence="4">
    <location>
        <begin position="30"/>
        <end position="53"/>
    </location>
</feature>
<dbReference type="PANTHER" id="PTHR46527">
    <property type="entry name" value="NUCLEOPORIN-LIKE PROTEIN 2"/>
    <property type="match status" value="1"/>
</dbReference>
<feature type="compositionally biased region" description="Polar residues" evidence="4">
    <location>
        <begin position="253"/>
        <end position="283"/>
    </location>
</feature>
<feature type="compositionally biased region" description="Low complexity" evidence="4">
    <location>
        <begin position="243"/>
        <end position="252"/>
    </location>
</feature>
<accession>A0A9P6B362</accession>
<organism evidence="6 7">
    <name type="scientific">Hydnum rufescens UP504</name>
    <dbReference type="NCBI Taxonomy" id="1448309"/>
    <lineage>
        <taxon>Eukaryota</taxon>
        <taxon>Fungi</taxon>
        <taxon>Dikarya</taxon>
        <taxon>Basidiomycota</taxon>
        <taxon>Agaricomycotina</taxon>
        <taxon>Agaricomycetes</taxon>
        <taxon>Cantharellales</taxon>
        <taxon>Hydnaceae</taxon>
        <taxon>Hydnum</taxon>
    </lineage>
</organism>
<dbReference type="EMBL" id="MU128936">
    <property type="protein sequence ID" value="KAF9516823.1"/>
    <property type="molecule type" value="Genomic_DNA"/>
</dbReference>
<name>A0A9P6B362_9AGAM</name>
<dbReference type="OrthoDB" id="20729at2759"/>
<feature type="compositionally biased region" description="Polar residues" evidence="4">
    <location>
        <begin position="344"/>
        <end position="356"/>
    </location>
</feature>
<feature type="compositionally biased region" description="Polar residues" evidence="4">
    <location>
        <begin position="317"/>
        <end position="334"/>
    </location>
</feature>
<comment type="subcellular location">
    <subcellularLocation>
        <location evidence="1">Nucleus</location>
    </subcellularLocation>
</comment>
<keyword evidence="2" id="KW-0539">Nucleus</keyword>
<feature type="compositionally biased region" description="Low complexity" evidence="4">
    <location>
        <begin position="285"/>
        <end position="299"/>
    </location>
</feature>
<dbReference type="InterPro" id="IPR051767">
    <property type="entry name" value="Nucleoporin_NUP42"/>
</dbReference>
<evidence type="ECO:0000256" key="1">
    <source>
        <dbReference type="ARBA" id="ARBA00004123"/>
    </source>
</evidence>
<dbReference type="GO" id="GO:0008270">
    <property type="term" value="F:zinc ion binding"/>
    <property type="evidence" value="ECO:0007669"/>
    <property type="project" value="UniProtKB-KW"/>
</dbReference>
<dbReference type="GO" id="GO:0005634">
    <property type="term" value="C:nucleus"/>
    <property type="evidence" value="ECO:0007669"/>
    <property type="project" value="UniProtKB-SubCell"/>
</dbReference>
<feature type="compositionally biased region" description="Low complexity" evidence="4">
    <location>
        <begin position="358"/>
        <end position="379"/>
    </location>
</feature>
<reference evidence="6" key="1">
    <citation type="journal article" date="2020" name="Nat. Commun.">
        <title>Large-scale genome sequencing of mycorrhizal fungi provides insights into the early evolution of symbiotic traits.</title>
        <authorList>
            <person name="Miyauchi S."/>
            <person name="Kiss E."/>
            <person name="Kuo A."/>
            <person name="Drula E."/>
            <person name="Kohler A."/>
            <person name="Sanchez-Garcia M."/>
            <person name="Morin E."/>
            <person name="Andreopoulos B."/>
            <person name="Barry K.W."/>
            <person name="Bonito G."/>
            <person name="Buee M."/>
            <person name="Carver A."/>
            <person name="Chen C."/>
            <person name="Cichocki N."/>
            <person name="Clum A."/>
            <person name="Culley D."/>
            <person name="Crous P.W."/>
            <person name="Fauchery L."/>
            <person name="Girlanda M."/>
            <person name="Hayes R.D."/>
            <person name="Keri Z."/>
            <person name="LaButti K."/>
            <person name="Lipzen A."/>
            <person name="Lombard V."/>
            <person name="Magnuson J."/>
            <person name="Maillard F."/>
            <person name="Murat C."/>
            <person name="Nolan M."/>
            <person name="Ohm R.A."/>
            <person name="Pangilinan J."/>
            <person name="Pereira M.F."/>
            <person name="Perotto S."/>
            <person name="Peter M."/>
            <person name="Pfister S."/>
            <person name="Riley R."/>
            <person name="Sitrit Y."/>
            <person name="Stielow J.B."/>
            <person name="Szollosi G."/>
            <person name="Zifcakova L."/>
            <person name="Stursova M."/>
            <person name="Spatafora J.W."/>
            <person name="Tedersoo L."/>
            <person name="Vaario L.M."/>
            <person name="Yamada A."/>
            <person name="Yan M."/>
            <person name="Wang P."/>
            <person name="Xu J."/>
            <person name="Bruns T."/>
            <person name="Baldrian P."/>
            <person name="Vilgalys R."/>
            <person name="Dunand C."/>
            <person name="Henrissat B."/>
            <person name="Grigoriev I.V."/>
            <person name="Hibbett D."/>
            <person name="Nagy L.G."/>
            <person name="Martin F.M."/>
        </authorList>
    </citation>
    <scope>NUCLEOTIDE SEQUENCE</scope>
    <source>
        <strain evidence="6">UP504</strain>
    </source>
</reference>
<evidence type="ECO:0000313" key="6">
    <source>
        <dbReference type="EMBL" id="KAF9516823.1"/>
    </source>
</evidence>
<sequence length="432" mass="44645">MAICQFYLRGQCRFGERCINEHVDNSASKFGSSWGSRSSSSANNAISPSKAAPQSFTVESIKRDVTEGMEKPTWPFSSYGPAKYEPNLVPGLDLSPDELRVKYWEAMGQGNPNYYTNYEVSQMNTVVSTYQSVLNDAQGAFKKAFEQSPSTGSNTAQPSAFGGTAFGSGSGFASTPSAFGSTSAFGSSAQITPAFGQTSFGSPVARPSAFGTPAAISSFGTSPSVGSSFGTFANKPSAFSTSFSSPSQPSAFGTSASTPSFGQSSFGTPQPITSAFGTSSSFGRPSAFANPTANTNSTSSGGGFGAFSNPSAPSAFGQASSFGQPATPSSTTPAFGQPPPRTSAFGQSSTTTNQSAFGAPSTPSGSAFSAFASQPSAFGNPSSSSPVRHDFRLRGSDGNYAELLPQDAKDAFAAEEFEWGKIPEWIPPLEFR</sequence>
<dbReference type="InterPro" id="IPR000571">
    <property type="entry name" value="Znf_CCCH"/>
</dbReference>
<evidence type="ECO:0000259" key="5">
    <source>
        <dbReference type="PROSITE" id="PS50103"/>
    </source>
</evidence>
<dbReference type="PANTHER" id="PTHR46527:SF1">
    <property type="entry name" value="NUCLEOPORIN NUP42"/>
    <property type="match status" value="1"/>
</dbReference>
<feature type="zinc finger region" description="C3H1-type" evidence="3">
    <location>
        <begin position="1"/>
        <end position="25"/>
    </location>
</feature>
<evidence type="ECO:0000256" key="2">
    <source>
        <dbReference type="ARBA" id="ARBA00023242"/>
    </source>
</evidence>
<proteinExistence type="predicted"/>
<keyword evidence="3" id="KW-0863">Zinc-finger</keyword>
<keyword evidence="3" id="KW-0479">Metal-binding</keyword>
<gene>
    <name evidence="6" type="ORF">BS47DRAFT_1375869</name>
</gene>